<evidence type="ECO:0000256" key="1">
    <source>
        <dbReference type="ARBA" id="ARBA00004141"/>
    </source>
</evidence>
<feature type="transmembrane region" description="Helical" evidence="6">
    <location>
        <begin position="166"/>
        <end position="191"/>
    </location>
</feature>
<dbReference type="InterPro" id="IPR038050">
    <property type="entry name" value="Neuro_actylchol_rec"/>
</dbReference>
<evidence type="ECO:0000256" key="5">
    <source>
        <dbReference type="SAM" id="MobiDB-lite"/>
    </source>
</evidence>
<dbReference type="Proteomes" id="UP000000304">
    <property type="component" value="Unassembled WGS sequence"/>
</dbReference>
<dbReference type="Gene3D" id="2.70.170.10">
    <property type="entry name" value="Neurotransmitter-gated ion-channel ligand-binding domain"/>
    <property type="match status" value="1"/>
</dbReference>
<feature type="transmembrane region" description="Helical" evidence="6">
    <location>
        <begin position="136"/>
        <end position="154"/>
    </location>
</feature>
<evidence type="ECO:0000256" key="6">
    <source>
        <dbReference type="SAM" id="Phobius"/>
    </source>
</evidence>
<evidence type="ECO:0000313" key="10">
    <source>
        <dbReference type="Proteomes" id="UP000000304"/>
    </source>
</evidence>
<feature type="transmembrane region" description="Helical" evidence="6">
    <location>
        <begin position="105"/>
        <end position="127"/>
    </location>
</feature>
<dbReference type="InterPro" id="IPR006202">
    <property type="entry name" value="Neur_chan_lig-bd"/>
</dbReference>
<dbReference type="SUPFAM" id="SSF90112">
    <property type="entry name" value="Neurotransmitter-gated ion-channel transmembrane pore"/>
    <property type="match status" value="1"/>
</dbReference>
<evidence type="ECO:0000256" key="4">
    <source>
        <dbReference type="ARBA" id="ARBA00023136"/>
    </source>
</evidence>
<organism evidence="9 10">
    <name type="scientific">Drosophila simulans</name>
    <name type="common">Fruit fly</name>
    <dbReference type="NCBI Taxonomy" id="7240"/>
    <lineage>
        <taxon>Eukaryota</taxon>
        <taxon>Metazoa</taxon>
        <taxon>Ecdysozoa</taxon>
        <taxon>Arthropoda</taxon>
        <taxon>Hexapoda</taxon>
        <taxon>Insecta</taxon>
        <taxon>Pterygota</taxon>
        <taxon>Neoptera</taxon>
        <taxon>Endopterygota</taxon>
        <taxon>Diptera</taxon>
        <taxon>Brachycera</taxon>
        <taxon>Muscomorpha</taxon>
        <taxon>Ephydroidea</taxon>
        <taxon>Drosophilidae</taxon>
        <taxon>Drosophila</taxon>
        <taxon>Sophophora</taxon>
    </lineage>
</organism>
<comment type="subcellular location">
    <subcellularLocation>
        <location evidence="1">Membrane</location>
        <topology evidence="1">Multi-pass membrane protein</topology>
    </subcellularLocation>
</comment>
<dbReference type="InterPro" id="IPR036719">
    <property type="entry name" value="Neuro-gated_channel_TM_sf"/>
</dbReference>
<evidence type="ECO:0000256" key="3">
    <source>
        <dbReference type="ARBA" id="ARBA00022989"/>
    </source>
</evidence>
<feature type="domain" description="Neurotransmitter-gated ion-channel transmembrane" evidence="8">
    <location>
        <begin position="110"/>
        <end position="242"/>
    </location>
</feature>
<dbReference type="GO" id="GO:0005230">
    <property type="term" value="F:extracellular ligand-gated monoatomic ion channel activity"/>
    <property type="evidence" value="ECO:0007669"/>
    <property type="project" value="InterPro"/>
</dbReference>
<dbReference type="Gene3D" id="1.20.58.390">
    <property type="entry name" value="Neurotransmitter-gated ion-channel transmembrane domain"/>
    <property type="match status" value="1"/>
</dbReference>
<keyword evidence="4 6" id="KW-0472">Membrane</keyword>
<dbReference type="STRING" id="7240.B4NRU6"/>
<protein>
    <submittedName>
        <fullName evidence="9">GD12007</fullName>
    </submittedName>
</protein>
<feature type="compositionally biased region" description="Basic and acidic residues" evidence="5">
    <location>
        <begin position="231"/>
        <end position="241"/>
    </location>
</feature>
<keyword evidence="2 6" id="KW-0812">Transmembrane</keyword>
<dbReference type="CDD" id="cd18989">
    <property type="entry name" value="LGIC_ECD_cation"/>
    <property type="match status" value="1"/>
</dbReference>
<evidence type="ECO:0000259" key="8">
    <source>
        <dbReference type="Pfam" id="PF02932"/>
    </source>
</evidence>
<dbReference type="HOGENOM" id="CLU_018074_0_4_1"/>
<dbReference type="InterPro" id="IPR006201">
    <property type="entry name" value="Neur_channel"/>
</dbReference>
<dbReference type="PANTHER" id="PTHR18945">
    <property type="entry name" value="NEUROTRANSMITTER GATED ION CHANNEL"/>
    <property type="match status" value="1"/>
</dbReference>
<evidence type="ECO:0000313" key="9">
    <source>
        <dbReference type="EMBL" id="EDX15324.1"/>
    </source>
</evidence>
<dbReference type="Bgee" id="FBgn0194422">
    <property type="expression patterns" value="Expressed in adult organism and 3 other cell types or tissues"/>
</dbReference>
<gene>
    <name evidence="9" type="primary">Dsim\GD12007</name>
    <name evidence="9" type="ORF">Dsim_GD12007</name>
</gene>
<dbReference type="Pfam" id="PF02932">
    <property type="entry name" value="Neur_chan_memb"/>
    <property type="match status" value="1"/>
</dbReference>
<dbReference type="Pfam" id="PF02931">
    <property type="entry name" value="Neur_chan_LBD"/>
    <property type="match status" value="1"/>
</dbReference>
<reference evidence="9 10" key="1">
    <citation type="journal article" date="2007" name="Nature">
        <title>Evolution of genes and genomes on the Drosophila phylogeny.</title>
        <authorList>
            <consortium name="Drosophila 12 Genomes Consortium"/>
            <person name="Clark A.G."/>
            <person name="Eisen M.B."/>
            <person name="Smith D.R."/>
            <person name="Bergman C.M."/>
            <person name="Oliver B."/>
            <person name="Markow T.A."/>
            <person name="Kaufman T.C."/>
            <person name="Kellis M."/>
            <person name="Gelbart W."/>
            <person name="Iyer V.N."/>
            <person name="Pollard D.A."/>
            <person name="Sackton T.B."/>
            <person name="Larracuente A.M."/>
            <person name="Singh N.D."/>
            <person name="Abad J.P."/>
            <person name="Abt D.N."/>
            <person name="Adryan B."/>
            <person name="Aguade M."/>
            <person name="Akashi H."/>
            <person name="Anderson W.W."/>
            <person name="Aquadro C.F."/>
            <person name="Ardell D.H."/>
            <person name="Arguello R."/>
            <person name="Artieri C.G."/>
            <person name="Barbash D.A."/>
            <person name="Barker D."/>
            <person name="Barsanti P."/>
            <person name="Batterham P."/>
            <person name="Batzoglou S."/>
            <person name="Begun D."/>
            <person name="Bhutkar A."/>
            <person name="Blanco E."/>
            <person name="Bosak S.A."/>
            <person name="Bradley R.K."/>
            <person name="Brand A.D."/>
            <person name="Brent M.R."/>
            <person name="Brooks A.N."/>
            <person name="Brown R.H."/>
            <person name="Butlin R.K."/>
            <person name="Caggese C."/>
            <person name="Calvi B.R."/>
            <person name="Bernardo de Carvalho A."/>
            <person name="Caspi A."/>
            <person name="Castrezana S."/>
            <person name="Celniker S.E."/>
            <person name="Chang J.L."/>
            <person name="Chapple C."/>
            <person name="Chatterji S."/>
            <person name="Chinwalla A."/>
            <person name="Civetta A."/>
            <person name="Clifton S.W."/>
            <person name="Comeron J.M."/>
            <person name="Costello J.C."/>
            <person name="Coyne J.A."/>
            <person name="Daub J."/>
            <person name="David R.G."/>
            <person name="Delcher A.L."/>
            <person name="Delehaunty K."/>
            <person name="Do C.B."/>
            <person name="Ebling H."/>
            <person name="Edwards K."/>
            <person name="Eickbush T."/>
            <person name="Evans J.D."/>
            <person name="Filipski A."/>
            <person name="Findeiss S."/>
            <person name="Freyhult E."/>
            <person name="Fulton L."/>
            <person name="Fulton R."/>
            <person name="Garcia A.C."/>
            <person name="Gardiner A."/>
            <person name="Garfield D.A."/>
            <person name="Garvin B.E."/>
            <person name="Gibson G."/>
            <person name="Gilbert D."/>
            <person name="Gnerre S."/>
            <person name="Godfrey J."/>
            <person name="Good R."/>
            <person name="Gotea V."/>
            <person name="Gravely B."/>
            <person name="Greenberg A.J."/>
            <person name="Griffiths-Jones S."/>
            <person name="Gross S."/>
            <person name="Guigo R."/>
            <person name="Gustafson E.A."/>
            <person name="Haerty W."/>
            <person name="Hahn M.W."/>
            <person name="Halligan D.L."/>
            <person name="Halpern A.L."/>
            <person name="Halter G.M."/>
            <person name="Han M.V."/>
            <person name="Heger A."/>
            <person name="Hillier L."/>
            <person name="Hinrichs A.S."/>
            <person name="Holmes I."/>
            <person name="Hoskins R.A."/>
            <person name="Hubisz M.J."/>
            <person name="Hultmark D."/>
            <person name="Huntley M.A."/>
            <person name="Jaffe D.B."/>
            <person name="Jagadeeshan S."/>
            <person name="Jeck W.R."/>
            <person name="Johnson J."/>
            <person name="Jones C.D."/>
            <person name="Jordan W.C."/>
            <person name="Karpen G.H."/>
            <person name="Kataoka E."/>
            <person name="Keightley P.D."/>
            <person name="Kheradpour P."/>
            <person name="Kirkness E.F."/>
            <person name="Koerich L.B."/>
            <person name="Kristiansen K."/>
            <person name="Kudrna D."/>
            <person name="Kulathinal R.J."/>
            <person name="Kumar S."/>
            <person name="Kwok R."/>
            <person name="Lander E."/>
            <person name="Langley C.H."/>
            <person name="Lapoint R."/>
            <person name="Lazzaro B.P."/>
            <person name="Lee S.J."/>
            <person name="Levesque L."/>
            <person name="Li R."/>
            <person name="Lin C.F."/>
            <person name="Lin M.F."/>
            <person name="Lindblad-Toh K."/>
            <person name="Llopart A."/>
            <person name="Long M."/>
            <person name="Low L."/>
            <person name="Lozovsky E."/>
            <person name="Lu J."/>
            <person name="Luo M."/>
            <person name="Machado C.A."/>
            <person name="Makalowski W."/>
            <person name="Marzo M."/>
            <person name="Matsuda M."/>
            <person name="Matzkin L."/>
            <person name="McAllister B."/>
            <person name="McBride C.S."/>
            <person name="McKernan B."/>
            <person name="McKernan K."/>
            <person name="Mendez-Lago M."/>
            <person name="Minx P."/>
            <person name="Mollenhauer M.U."/>
            <person name="Montooth K."/>
            <person name="Mount S.M."/>
            <person name="Mu X."/>
            <person name="Myers E."/>
            <person name="Negre B."/>
            <person name="Newfeld S."/>
            <person name="Nielsen R."/>
            <person name="Noor M.A."/>
            <person name="O'Grady P."/>
            <person name="Pachter L."/>
            <person name="Papaceit M."/>
            <person name="Parisi M.J."/>
            <person name="Parisi M."/>
            <person name="Parts L."/>
            <person name="Pedersen J.S."/>
            <person name="Pesole G."/>
            <person name="Phillippy A.M."/>
            <person name="Ponting C.P."/>
            <person name="Pop M."/>
            <person name="Porcelli D."/>
            <person name="Powell J.R."/>
            <person name="Prohaska S."/>
            <person name="Pruitt K."/>
            <person name="Puig M."/>
            <person name="Quesneville H."/>
            <person name="Ram K.R."/>
            <person name="Rand D."/>
            <person name="Rasmussen M.D."/>
            <person name="Reed L.K."/>
            <person name="Reenan R."/>
            <person name="Reily A."/>
            <person name="Remington K.A."/>
            <person name="Rieger T.T."/>
            <person name="Ritchie M.G."/>
            <person name="Robin C."/>
            <person name="Rogers Y.H."/>
            <person name="Rohde C."/>
            <person name="Rozas J."/>
            <person name="Rubenfield M.J."/>
            <person name="Ruiz A."/>
            <person name="Russo S."/>
            <person name="Salzberg S.L."/>
            <person name="Sanchez-Gracia A."/>
            <person name="Saranga D.J."/>
            <person name="Sato H."/>
            <person name="Schaeffer S.W."/>
            <person name="Schatz M.C."/>
            <person name="Schlenke T."/>
            <person name="Schwartz R."/>
            <person name="Segarra C."/>
            <person name="Singh R.S."/>
            <person name="Sirot L."/>
            <person name="Sirota M."/>
            <person name="Sisneros N.B."/>
            <person name="Smith C.D."/>
            <person name="Smith T.F."/>
            <person name="Spieth J."/>
            <person name="Stage D.E."/>
            <person name="Stark A."/>
            <person name="Stephan W."/>
            <person name="Strausberg R.L."/>
            <person name="Strempel S."/>
            <person name="Sturgill D."/>
            <person name="Sutton G."/>
            <person name="Sutton G.G."/>
            <person name="Tao W."/>
            <person name="Teichmann S."/>
            <person name="Tobari Y.N."/>
            <person name="Tomimura Y."/>
            <person name="Tsolas J.M."/>
            <person name="Valente V.L."/>
            <person name="Venter E."/>
            <person name="Venter J.C."/>
            <person name="Vicario S."/>
            <person name="Vieira F.G."/>
            <person name="Vilella A.J."/>
            <person name="Villasante A."/>
            <person name="Walenz B."/>
            <person name="Wang J."/>
            <person name="Wasserman M."/>
            <person name="Watts T."/>
            <person name="Wilson D."/>
            <person name="Wilson R.K."/>
            <person name="Wing R.A."/>
            <person name="Wolfner M.F."/>
            <person name="Wong A."/>
            <person name="Wong G.K."/>
            <person name="Wu C.I."/>
            <person name="Wu G."/>
            <person name="Yamamoto D."/>
            <person name="Yang H.P."/>
            <person name="Yang S.P."/>
            <person name="Yorke J.A."/>
            <person name="Yoshida K."/>
            <person name="Zdobnov E."/>
            <person name="Zhang P."/>
            <person name="Zhang Y."/>
            <person name="Zimin A.V."/>
            <person name="Baldwin J."/>
            <person name="Abdouelleil A."/>
            <person name="Abdulkadir J."/>
            <person name="Abebe A."/>
            <person name="Abera B."/>
            <person name="Abreu J."/>
            <person name="Acer S.C."/>
            <person name="Aftuck L."/>
            <person name="Alexander A."/>
            <person name="An P."/>
            <person name="Anderson E."/>
            <person name="Anderson S."/>
            <person name="Arachi H."/>
            <person name="Azer M."/>
            <person name="Bachantsang P."/>
            <person name="Barry A."/>
            <person name="Bayul T."/>
            <person name="Berlin A."/>
            <person name="Bessette D."/>
            <person name="Bloom T."/>
            <person name="Blye J."/>
            <person name="Boguslavskiy L."/>
            <person name="Bonnet C."/>
            <person name="Boukhgalter B."/>
            <person name="Bourzgui I."/>
            <person name="Brown A."/>
            <person name="Cahill P."/>
            <person name="Channer S."/>
            <person name="Cheshatsang Y."/>
            <person name="Chuda L."/>
            <person name="Citroen M."/>
            <person name="Collymore A."/>
            <person name="Cooke P."/>
            <person name="Costello M."/>
            <person name="D'Aco K."/>
            <person name="Daza R."/>
            <person name="De Haan G."/>
            <person name="DeGray S."/>
            <person name="DeMaso C."/>
            <person name="Dhargay N."/>
            <person name="Dooley K."/>
            <person name="Dooley E."/>
            <person name="Doricent M."/>
            <person name="Dorje P."/>
            <person name="Dorjee K."/>
            <person name="Dupes A."/>
            <person name="Elong R."/>
            <person name="Falk J."/>
            <person name="Farina A."/>
            <person name="Faro S."/>
            <person name="Ferguson D."/>
            <person name="Fisher S."/>
            <person name="Foley C.D."/>
            <person name="Franke A."/>
            <person name="Friedrich D."/>
            <person name="Gadbois L."/>
            <person name="Gearin G."/>
            <person name="Gearin C.R."/>
            <person name="Giannoukos G."/>
            <person name="Goode T."/>
            <person name="Graham J."/>
            <person name="Grandbois E."/>
            <person name="Grewal S."/>
            <person name="Gyaltsen K."/>
            <person name="Hafez N."/>
            <person name="Hagos B."/>
            <person name="Hall J."/>
            <person name="Henson C."/>
            <person name="Hollinger A."/>
            <person name="Honan T."/>
            <person name="Huard M.D."/>
            <person name="Hughes L."/>
            <person name="Hurhula B."/>
            <person name="Husby M.E."/>
            <person name="Kamat A."/>
            <person name="Kanga B."/>
            <person name="Kashin S."/>
            <person name="Khazanovich D."/>
            <person name="Kisner P."/>
            <person name="Lance K."/>
            <person name="Lara M."/>
            <person name="Lee W."/>
            <person name="Lennon N."/>
            <person name="Letendre F."/>
            <person name="LeVine R."/>
            <person name="Lipovsky A."/>
            <person name="Liu X."/>
            <person name="Liu J."/>
            <person name="Liu S."/>
            <person name="Lokyitsang T."/>
            <person name="Lokyitsang Y."/>
            <person name="Lubonja R."/>
            <person name="Lui A."/>
            <person name="MacDonald P."/>
            <person name="Magnisalis V."/>
            <person name="Maru K."/>
            <person name="Matthews C."/>
            <person name="McCusker W."/>
            <person name="McDonough S."/>
            <person name="Mehta T."/>
            <person name="Meldrim J."/>
            <person name="Meneus L."/>
            <person name="Mihai O."/>
            <person name="Mihalev A."/>
            <person name="Mihova T."/>
            <person name="Mittelman R."/>
            <person name="Mlenga V."/>
            <person name="Montmayeur A."/>
            <person name="Mulrain L."/>
            <person name="Navidi A."/>
            <person name="Naylor J."/>
            <person name="Negash T."/>
            <person name="Nguyen T."/>
            <person name="Nguyen N."/>
            <person name="Nicol R."/>
            <person name="Norbu C."/>
            <person name="Norbu N."/>
            <person name="Novod N."/>
            <person name="O'Neill B."/>
            <person name="Osman S."/>
            <person name="Markiewicz E."/>
            <person name="Oyono O.L."/>
            <person name="Patti C."/>
            <person name="Phunkhang P."/>
            <person name="Pierre F."/>
            <person name="Priest M."/>
            <person name="Raghuraman S."/>
            <person name="Rege F."/>
            <person name="Reyes R."/>
            <person name="Rise C."/>
            <person name="Rogov P."/>
            <person name="Ross K."/>
            <person name="Ryan E."/>
            <person name="Settipalli S."/>
            <person name="Shea T."/>
            <person name="Sherpa N."/>
            <person name="Shi L."/>
            <person name="Shih D."/>
            <person name="Sparrow T."/>
            <person name="Spaulding J."/>
            <person name="Stalker J."/>
            <person name="Stange-Thomann N."/>
            <person name="Stavropoulos S."/>
            <person name="Stone C."/>
            <person name="Strader C."/>
            <person name="Tesfaye S."/>
            <person name="Thomson T."/>
            <person name="Thoulutsang Y."/>
            <person name="Thoulutsang D."/>
            <person name="Topham K."/>
            <person name="Topping I."/>
            <person name="Tsamla T."/>
            <person name="Vassiliev H."/>
            <person name="Vo A."/>
            <person name="Wangchuk T."/>
            <person name="Wangdi T."/>
            <person name="Weiand M."/>
            <person name="Wilkinson J."/>
            <person name="Wilson A."/>
            <person name="Yadav S."/>
            <person name="Young G."/>
            <person name="Yu Q."/>
            <person name="Zembek L."/>
            <person name="Zhong D."/>
            <person name="Zimmer A."/>
            <person name="Zwirko Z."/>
            <person name="Jaffe D.B."/>
            <person name="Alvarez P."/>
            <person name="Brockman W."/>
            <person name="Butler J."/>
            <person name="Chin C."/>
            <person name="Gnerre S."/>
            <person name="Grabherr M."/>
            <person name="Kleber M."/>
            <person name="Mauceli E."/>
            <person name="MacCallum I."/>
        </authorList>
    </citation>
    <scope>NUCLEOTIDE SEQUENCE [LARGE SCALE GENOMIC DNA]</scope>
    <source>
        <strain evidence="10">white501</strain>
    </source>
</reference>
<dbReference type="GO" id="GO:0016020">
    <property type="term" value="C:membrane"/>
    <property type="evidence" value="ECO:0007669"/>
    <property type="project" value="UniProtKB-SubCell"/>
</dbReference>
<feature type="region of interest" description="Disordered" evidence="5">
    <location>
        <begin position="231"/>
        <end position="254"/>
    </location>
</feature>
<keyword evidence="3 6" id="KW-1133">Transmembrane helix</keyword>
<dbReference type="PhylomeDB" id="B4NRU6"/>
<dbReference type="InterPro" id="IPR006029">
    <property type="entry name" value="Neurotrans-gated_channel_TM"/>
</dbReference>
<accession>B4NRU6</accession>
<evidence type="ECO:0000259" key="7">
    <source>
        <dbReference type="Pfam" id="PF02931"/>
    </source>
</evidence>
<dbReference type="OrthoDB" id="410315at2759"/>
<keyword evidence="10" id="KW-1185">Reference proteome</keyword>
<sequence>MAETQVTLSHDGHLRWMPPAVYTAYCELNMLNWPHDKQSCKLKIGSWGLKVVLPENGTAGGESLDHDDLVQSPEWEIVDSGAQFVSQDYYGYMEYTMTSQRRSSMYTAVIYTPASCIVILALSAFWLPPHMGGEKIMINGLLIIVIAAFLMYFAQLLPVLSNNTPLVVIFYSTSLLYLSVSTIIEVLVLYMATGKHKRRLPEALRKLLHGHLGTWLLLSLFSTTGESQAEKTKEMDEHPYEEADEEESSPLGINHTEVPGAKANQFDWALLATAVDRISFVAFSLAFLILAIRCSV</sequence>
<proteinExistence type="predicted"/>
<dbReference type="GO" id="GO:0004888">
    <property type="term" value="F:transmembrane signaling receptor activity"/>
    <property type="evidence" value="ECO:0007669"/>
    <property type="project" value="InterPro"/>
</dbReference>
<evidence type="ECO:0000256" key="2">
    <source>
        <dbReference type="ARBA" id="ARBA00022692"/>
    </source>
</evidence>
<dbReference type="SUPFAM" id="SSF63712">
    <property type="entry name" value="Nicotinic receptor ligand binding domain-like"/>
    <property type="match status" value="1"/>
</dbReference>
<dbReference type="EMBL" id="CH981542">
    <property type="protein sequence ID" value="EDX15324.1"/>
    <property type="molecule type" value="Genomic_DNA"/>
</dbReference>
<dbReference type="InterPro" id="IPR036734">
    <property type="entry name" value="Neur_chan_lig-bd_sf"/>
</dbReference>
<dbReference type="FunFam" id="1.20.58.390:FF:000092">
    <property type="entry name" value="Nicotinic acetylcholine receptor subunit alpha10"/>
    <property type="match status" value="1"/>
</dbReference>
<dbReference type="OMA" id="IEFRIRI"/>
<name>B4NRU6_DROSI</name>
<feature type="transmembrane region" description="Helical" evidence="6">
    <location>
        <begin position="268"/>
        <end position="292"/>
    </location>
</feature>
<feature type="domain" description="Neurotransmitter-gated ion-channel ligand-binding" evidence="7">
    <location>
        <begin position="3"/>
        <end position="94"/>
    </location>
</feature>
<dbReference type="AlphaFoldDB" id="B4NRU6"/>